<dbReference type="InterPro" id="IPR044641">
    <property type="entry name" value="Lsm7/SmG-like"/>
</dbReference>
<evidence type="ECO:0000256" key="2">
    <source>
        <dbReference type="ARBA" id="ARBA00006850"/>
    </source>
</evidence>
<dbReference type="InterPro" id="IPR001163">
    <property type="entry name" value="Sm_dom_euk/arc"/>
</dbReference>
<dbReference type="AlphaFoldDB" id="A0A1A8YHK6"/>
<evidence type="ECO:0000259" key="9">
    <source>
        <dbReference type="SMART" id="SM00651"/>
    </source>
</evidence>
<dbReference type="InterPro" id="IPR017132">
    <property type="entry name" value="Lsm7"/>
</dbReference>
<evidence type="ECO:0000256" key="6">
    <source>
        <dbReference type="ARBA" id="ARBA00023187"/>
    </source>
</evidence>
<dbReference type="SUPFAM" id="SSF50182">
    <property type="entry name" value="Sm-like ribonucleoproteins"/>
    <property type="match status" value="1"/>
</dbReference>
<keyword evidence="5" id="KW-0694">RNA-binding</keyword>
<protein>
    <submittedName>
        <fullName evidence="10">U6 snRNA-associated Sm-like protein LSm7, putative (LSM7)</fullName>
    </submittedName>
</protein>
<dbReference type="Proteomes" id="UP000078550">
    <property type="component" value="Unassembled WGS sequence"/>
</dbReference>
<dbReference type="GO" id="GO:0003723">
    <property type="term" value="F:RNA binding"/>
    <property type="evidence" value="ECO:0007669"/>
    <property type="project" value="UniProtKB-KW"/>
</dbReference>
<reference evidence="10" key="1">
    <citation type="submission" date="2016-05" db="EMBL/GenBank/DDBJ databases">
        <authorList>
            <person name="Lavstsen T."/>
            <person name="Jespersen J.S."/>
        </authorList>
    </citation>
    <scope>NUCLEOTIDE SEQUENCE [LARGE SCALE GENOMIC DNA]</scope>
</reference>
<keyword evidence="3" id="KW-0507">mRNA processing</keyword>
<evidence type="ECO:0000256" key="1">
    <source>
        <dbReference type="ARBA" id="ARBA00004123"/>
    </source>
</evidence>
<evidence type="ECO:0000256" key="3">
    <source>
        <dbReference type="ARBA" id="ARBA00022664"/>
    </source>
</evidence>
<dbReference type="CDD" id="cd01729">
    <property type="entry name" value="LSm7"/>
    <property type="match status" value="1"/>
</dbReference>
<keyword evidence="7" id="KW-0539">Nucleus</keyword>
<evidence type="ECO:0000313" key="10">
    <source>
        <dbReference type="EMBL" id="SBT31028.1"/>
    </source>
</evidence>
<dbReference type="GO" id="GO:0097526">
    <property type="term" value="C:spliceosomal tri-snRNP complex"/>
    <property type="evidence" value="ECO:0007669"/>
    <property type="project" value="TreeGrafter"/>
</dbReference>
<dbReference type="PANTHER" id="PTHR10553:SF5">
    <property type="entry name" value="U6 SNRNA-ASSOCIATED SM-LIKE PROTEIN LSM7"/>
    <property type="match status" value="1"/>
</dbReference>
<feature type="domain" description="Sm" evidence="9">
    <location>
        <begin position="19"/>
        <end position="92"/>
    </location>
</feature>
<evidence type="ECO:0000313" key="13">
    <source>
        <dbReference type="Proteomes" id="UP000078555"/>
    </source>
</evidence>
<dbReference type="GO" id="GO:0000398">
    <property type="term" value="P:mRNA splicing, via spliceosome"/>
    <property type="evidence" value="ECO:0007669"/>
    <property type="project" value="InterPro"/>
</dbReference>
<dbReference type="GO" id="GO:0005688">
    <property type="term" value="C:U6 snRNP"/>
    <property type="evidence" value="ECO:0007669"/>
    <property type="project" value="TreeGrafter"/>
</dbReference>
<sequence length="149" mass="16768">MSALPTTTGHGSKDNKFMTEIKKFMNQKIRVKFDGGREVVGNLIGHDALFNLVLDKTEEYIRDPNDCLILTEKTRNIGLVVARGTSVFFLCKCAVGRLLTRFYYTNVELFVQCEIDLAQVAICRSLRTVLGQSQMGECSSFSEIHAQRP</sequence>
<dbReference type="GO" id="GO:1990726">
    <property type="term" value="C:Lsm1-7-Pat1 complex"/>
    <property type="evidence" value="ECO:0007669"/>
    <property type="project" value="TreeGrafter"/>
</dbReference>
<dbReference type="EMBL" id="FLRD01000134">
    <property type="protein sequence ID" value="SBT44409.1"/>
    <property type="molecule type" value="Genomic_DNA"/>
</dbReference>
<evidence type="ECO:0000256" key="4">
    <source>
        <dbReference type="ARBA" id="ARBA00022728"/>
    </source>
</evidence>
<dbReference type="Gene3D" id="2.30.30.100">
    <property type="match status" value="1"/>
</dbReference>
<accession>A0A1A8YHK6</accession>
<dbReference type="InterPro" id="IPR010920">
    <property type="entry name" value="LSM_dom_sf"/>
</dbReference>
<evidence type="ECO:0000256" key="8">
    <source>
        <dbReference type="ARBA" id="ARBA00023274"/>
    </source>
</evidence>
<dbReference type="PANTHER" id="PTHR10553">
    <property type="entry name" value="SMALL NUCLEAR RIBONUCLEOPROTEIN"/>
    <property type="match status" value="1"/>
</dbReference>
<keyword evidence="8" id="KW-0687">Ribonucleoprotein</keyword>
<dbReference type="GO" id="GO:0005689">
    <property type="term" value="C:U12-type spliceosomal complex"/>
    <property type="evidence" value="ECO:0007669"/>
    <property type="project" value="TreeGrafter"/>
</dbReference>
<comment type="subcellular location">
    <subcellularLocation>
        <location evidence="1">Nucleus</location>
    </subcellularLocation>
</comment>
<evidence type="ECO:0000313" key="11">
    <source>
        <dbReference type="EMBL" id="SBT44409.1"/>
    </source>
</evidence>
<proteinExistence type="inferred from homology"/>
<reference evidence="12 13" key="2">
    <citation type="submission" date="2016-05" db="EMBL/GenBank/DDBJ databases">
        <authorList>
            <person name="Naeem Raeece"/>
        </authorList>
    </citation>
    <scope>NUCLEOTIDE SEQUENCE [LARGE SCALE GENOMIC DNA]</scope>
</reference>
<evidence type="ECO:0000313" key="12">
    <source>
        <dbReference type="Proteomes" id="UP000078550"/>
    </source>
</evidence>
<comment type="similarity">
    <text evidence="2">Belongs to the snRNP Sm proteins family.</text>
</comment>
<dbReference type="GO" id="GO:0000956">
    <property type="term" value="P:nuclear-transcribed mRNA catabolic process"/>
    <property type="evidence" value="ECO:0007669"/>
    <property type="project" value="InterPro"/>
</dbReference>
<dbReference type="GO" id="GO:0071013">
    <property type="term" value="C:catalytic step 2 spliceosome"/>
    <property type="evidence" value="ECO:0007669"/>
    <property type="project" value="TreeGrafter"/>
</dbReference>
<dbReference type="Proteomes" id="UP000078555">
    <property type="component" value="Unassembled WGS sequence"/>
</dbReference>
<dbReference type="Pfam" id="PF01423">
    <property type="entry name" value="LSM"/>
    <property type="match status" value="1"/>
</dbReference>
<keyword evidence="4" id="KW-0747">Spliceosome</keyword>
<keyword evidence="6" id="KW-0508">mRNA splicing</keyword>
<gene>
    <name evidence="11" type="ORF">POVWA1_049810</name>
    <name evidence="10" type="ORF">POVWA2_002030</name>
</gene>
<organism evidence="10 12">
    <name type="scientific">Plasmodium ovale wallikeri</name>
    <dbReference type="NCBI Taxonomy" id="864142"/>
    <lineage>
        <taxon>Eukaryota</taxon>
        <taxon>Sar</taxon>
        <taxon>Alveolata</taxon>
        <taxon>Apicomplexa</taxon>
        <taxon>Aconoidasida</taxon>
        <taxon>Haemosporida</taxon>
        <taxon>Plasmodiidae</taxon>
        <taxon>Plasmodium</taxon>
        <taxon>Plasmodium (Plasmodium)</taxon>
    </lineage>
</organism>
<evidence type="ECO:0000256" key="5">
    <source>
        <dbReference type="ARBA" id="ARBA00022884"/>
    </source>
</evidence>
<dbReference type="EMBL" id="FLRE01000009">
    <property type="protein sequence ID" value="SBT31028.1"/>
    <property type="molecule type" value="Genomic_DNA"/>
</dbReference>
<dbReference type="SMART" id="SM00651">
    <property type="entry name" value="Sm"/>
    <property type="match status" value="1"/>
</dbReference>
<name>A0A1A8YHK6_PLAOA</name>
<keyword evidence="13" id="KW-1185">Reference proteome</keyword>
<evidence type="ECO:0000256" key="7">
    <source>
        <dbReference type="ARBA" id="ARBA00023242"/>
    </source>
</evidence>
<dbReference type="GO" id="GO:0071004">
    <property type="term" value="C:U2-type prespliceosome"/>
    <property type="evidence" value="ECO:0007669"/>
    <property type="project" value="TreeGrafter"/>
</dbReference>